<dbReference type="Proteomes" id="UP000008068">
    <property type="component" value="Unassembled WGS sequence"/>
</dbReference>
<gene>
    <name evidence="7" type="ORF">CAEBREN_28533</name>
</gene>
<organism evidence="8">
    <name type="scientific">Caenorhabditis brenneri</name>
    <name type="common">Nematode worm</name>
    <dbReference type="NCBI Taxonomy" id="135651"/>
    <lineage>
        <taxon>Eukaryota</taxon>
        <taxon>Metazoa</taxon>
        <taxon>Ecdysozoa</taxon>
        <taxon>Nematoda</taxon>
        <taxon>Chromadorea</taxon>
        <taxon>Rhabditida</taxon>
        <taxon>Rhabditina</taxon>
        <taxon>Rhabditomorpha</taxon>
        <taxon>Rhabditoidea</taxon>
        <taxon>Rhabditidae</taxon>
        <taxon>Peloderinae</taxon>
        <taxon>Caenorhabditis</taxon>
    </lineage>
</organism>
<dbReference type="GO" id="GO:0016020">
    <property type="term" value="C:membrane"/>
    <property type="evidence" value="ECO:0007669"/>
    <property type="project" value="UniProtKB-SubCell"/>
</dbReference>
<keyword evidence="4 5" id="KW-0472">Membrane</keyword>
<dbReference type="STRING" id="135651.G0P0H8"/>
<comment type="subcellular location">
    <subcellularLocation>
        <location evidence="1">Membrane</location>
    </subcellularLocation>
</comment>
<evidence type="ECO:0000256" key="2">
    <source>
        <dbReference type="ARBA" id="ARBA00022692"/>
    </source>
</evidence>
<dbReference type="Gene3D" id="1.20.1070.10">
    <property type="entry name" value="Rhodopsin 7-helix transmembrane proteins"/>
    <property type="match status" value="1"/>
</dbReference>
<dbReference type="GO" id="GO:0008528">
    <property type="term" value="F:G protein-coupled peptide receptor activity"/>
    <property type="evidence" value="ECO:0007669"/>
    <property type="project" value="InterPro"/>
</dbReference>
<dbReference type="EMBL" id="GL380000">
    <property type="protein sequence ID" value="EGT41737.1"/>
    <property type="molecule type" value="Genomic_DNA"/>
</dbReference>
<keyword evidence="2 5" id="KW-0812">Transmembrane</keyword>
<dbReference type="PANTHER" id="PTHR22751">
    <property type="entry name" value="G-PROTEIN COUPLED RECEPTOR-RELATED"/>
    <property type="match status" value="1"/>
</dbReference>
<dbReference type="OrthoDB" id="5864054at2759"/>
<dbReference type="AlphaFoldDB" id="G0P0H8"/>
<feature type="transmembrane region" description="Helical" evidence="5">
    <location>
        <begin position="40"/>
        <end position="59"/>
    </location>
</feature>
<accession>G0P0H8</accession>
<name>G0P0H8_CAEBE</name>
<proteinExistence type="predicted"/>
<evidence type="ECO:0000256" key="1">
    <source>
        <dbReference type="ARBA" id="ARBA00004370"/>
    </source>
</evidence>
<evidence type="ECO:0000313" key="7">
    <source>
        <dbReference type="EMBL" id="EGT41737.1"/>
    </source>
</evidence>
<evidence type="ECO:0000256" key="5">
    <source>
        <dbReference type="SAM" id="Phobius"/>
    </source>
</evidence>
<reference evidence="8" key="1">
    <citation type="submission" date="2011-07" db="EMBL/GenBank/DDBJ databases">
        <authorList>
            <consortium name="Caenorhabditis brenneri Sequencing and Analysis Consortium"/>
            <person name="Wilson R.K."/>
        </authorList>
    </citation>
    <scope>NUCLEOTIDE SEQUENCE [LARGE SCALE GENOMIC DNA]</scope>
    <source>
        <strain evidence="8">PB2801</strain>
    </source>
</reference>
<dbReference type="PROSITE" id="PS50262">
    <property type="entry name" value="G_PROTEIN_RECEP_F1_2"/>
    <property type="match status" value="1"/>
</dbReference>
<dbReference type="PANTHER" id="PTHR22751:SF101">
    <property type="entry name" value="G-PROTEIN COUPLED RECEPTORS FAMILY 1 PROFILE DOMAIN-CONTAINING PROTEIN"/>
    <property type="match status" value="1"/>
</dbReference>
<feature type="transmembrane region" description="Helical" evidence="5">
    <location>
        <begin position="384"/>
        <end position="407"/>
    </location>
</feature>
<evidence type="ECO:0000256" key="4">
    <source>
        <dbReference type="ARBA" id="ARBA00023136"/>
    </source>
</evidence>
<feature type="transmembrane region" description="Helical" evidence="5">
    <location>
        <begin position="123"/>
        <end position="143"/>
    </location>
</feature>
<feature type="transmembrane region" description="Helical" evidence="5">
    <location>
        <begin position="342"/>
        <end position="364"/>
    </location>
</feature>
<dbReference type="HOGENOM" id="CLU_545405_0_0_1"/>
<dbReference type="SUPFAM" id="SSF81321">
    <property type="entry name" value="Family A G protein-coupled receptor-like"/>
    <property type="match status" value="1"/>
</dbReference>
<dbReference type="InterPro" id="IPR019427">
    <property type="entry name" value="7TM_GPCR_serpentine_rcpt_Srw"/>
</dbReference>
<feature type="domain" description="G-protein coupled receptors family 1 profile" evidence="6">
    <location>
        <begin position="51"/>
        <end position="327"/>
    </location>
</feature>
<feature type="transmembrane region" description="Helical" evidence="5">
    <location>
        <begin position="232"/>
        <end position="252"/>
    </location>
</feature>
<evidence type="ECO:0000259" key="6">
    <source>
        <dbReference type="PROSITE" id="PS50262"/>
    </source>
</evidence>
<protein>
    <recommendedName>
        <fullName evidence="6">G-protein coupled receptors family 1 profile domain-containing protein</fullName>
    </recommendedName>
</protein>
<dbReference type="InterPro" id="IPR017452">
    <property type="entry name" value="GPCR_Rhodpsn_7TM"/>
</dbReference>
<keyword evidence="8" id="KW-1185">Reference proteome</keyword>
<evidence type="ECO:0000313" key="8">
    <source>
        <dbReference type="Proteomes" id="UP000008068"/>
    </source>
</evidence>
<feature type="transmembrane region" description="Helical" evidence="5">
    <location>
        <begin position="306"/>
        <end position="330"/>
    </location>
</feature>
<evidence type="ECO:0000256" key="3">
    <source>
        <dbReference type="ARBA" id="ARBA00022989"/>
    </source>
</evidence>
<feature type="transmembrane region" description="Helical" evidence="5">
    <location>
        <begin position="71"/>
        <end position="90"/>
    </location>
</feature>
<dbReference type="InParanoid" id="G0P0H8"/>
<keyword evidence="3 5" id="KW-1133">Transmembrane helix</keyword>
<feature type="transmembrane region" description="Helical" evidence="5">
    <location>
        <begin position="441"/>
        <end position="466"/>
    </location>
</feature>
<dbReference type="Pfam" id="PF10324">
    <property type="entry name" value="7TM_GPCR_Srw"/>
    <property type="match status" value="1"/>
</dbReference>
<feature type="transmembrane region" description="Helical" evidence="5">
    <location>
        <begin position="273"/>
        <end position="300"/>
    </location>
</feature>
<sequence>MSTITTNAKASELFPSFQNPDSLFSLFVYLENLTFKSVQFEYYIAIFGVSLTTFHMIILTRKSMMTSSVMAIMIGVAICDLVSMIVAISIKDIIFNFARDECTPPITYFVYRIFLILMSIRDYFIRCSTWLGVFMAAIRYSVLRFSMKSNTASNLSVGFYAFGIFSIFSTFLSILNYLRTNLVQIGVWKPDAKCTEALSTSSSPTYEQRTSELFLANGEVILKLFMLVNGSVSKIIPCVLLPLLTILLVIELHRKERRDSSVHGSVHHSTEKTTALVIFVTTTFFIATLPAGIVIMFQVVYTDLGFLGILLEFHVAIIWRVSVPLPWAILCSRGIASDYGVACFEALIALLTLNGVTSLSLFFYRMEAASQHAAHSLLHKIVNFLKFSFYFMILVVAMLSILIYPVLKEQTGYKTMKNHEFKLKGFMWCDSCIFMPLDSELFILWFALAYLTISLAFATGISAAVVTYDSLKISHNKLSPGIIAIQKNFFVSLIASVMEA</sequence>
<feature type="transmembrane region" description="Helical" evidence="5">
    <location>
        <begin position="155"/>
        <end position="178"/>
    </location>
</feature>